<comment type="caution">
    <text evidence="2">The sequence shown here is derived from an EMBL/GenBank/DDBJ whole genome shotgun (WGS) entry which is preliminary data.</text>
</comment>
<keyword evidence="3" id="KW-1185">Reference proteome</keyword>
<dbReference type="Proteomes" id="UP000765845">
    <property type="component" value="Unassembled WGS sequence"/>
</dbReference>
<sequence>MSNAANISKSTYKITADIPNCCGYGLCASMCPEIYKLDDNGIVYLATDTVSGDLVESAIEGAECCPAEVLKVTLID</sequence>
<proteinExistence type="predicted"/>
<organism evidence="2 3">
    <name type="scientific">Spongiibacter thalassae</name>
    <dbReference type="NCBI Taxonomy" id="2721624"/>
    <lineage>
        <taxon>Bacteria</taxon>
        <taxon>Pseudomonadati</taxon>
        <taxon>Pseudomonadota</taxon>
        <taxon>Gammaproteobacteria</taxon>
        <taxon>Cellvibrionales</taxon>
        <taxon>Spongiibacteraceae</taxon>
        <taxon>Spongiibacter</taxon>
    </lineage>
</organism>
<gene>
    <name evidence="2" type="ORF">HCU74_03475</name>
</gene>
<dbReference type="RefSeq" id="WP_168448994.1">
    <property type="nucleotide sequence ID" value="NZ_JAAWWK010000001.1"/>
</dbReference>
<protein>
    <submittedName>
        <fullName evidence="2">Ferredoxin</fullName>
    </submittedName>
</protein>
<dbReference type="PROSITE" id="PS51379">
    <property type="entry name" value="4FE4S_FER_2"/>
    <property type="match status" value="1"/>
</dbReference>
<dbReference type="EMBL" id="JAAWWK010000001">
    <property type="protein sequence ID" value="NKI16476.1"/>
    <property type="molecule type" value="Genomic_DNA"/>
</dbReference>
<evidence type="ECO:0000313" key="3">
    <source>
        <dbReference type="Proteomes" id="UP000765845"/>
    </source>
</evidence>
<dbReference type="Gene3D" id="3.30.70.20">
    <property type="match status" value="1"/>
</dbReference>
<reference evidence="2 3" key="1">
    <citation type="submission" date="2020-04" db="EMBL/GenBank/DDBJ databases">
        <authorList>
            <person name="Yoon J."/>
        </authorList>
    </citation>
    <scope>NUCLEOTIDE SEQUENCE [LARGE SCALE GENOMIC DNA]</scope>
    <source>
        <strain evidence="2 3">KMU-166</strain>
    </source>
</reference>
<name>A0ABX1GBD0_9GAMM</name>
<dbReference type="SUPFAM" id="SSF54862">
    <property type="entry name" value="4Fe-4S ferredoxins"/>
    <property type="match status" value="1"/>
</dbReference>
<accession>A0ABX1GBD0</accession>
<dbReference type="Pfam" id="PF13459">
    <property type="entry name" value="Fer4_15"/>
    <property type="match status" value="1"/>
</dbReference>
<dbReference type="InterPro" id="IPR017896">
    <property type="entry name" value="4Fe4S_Fe-S-bd"/>
</dbReference>
<feature type="domain" description="4Fe-4S ferredoxin-type" evidence="1">
    <location>
        <begin position="12"/>
        <end position="40"/>
    </location>
</feature>
<evidence type="ECO:0000313" key="2">
    <source>
        <dbReference type="EMBL" id="NKI16476.1"/>
    </source>
</evidence>
<evidence type="ECO:0000259" key="1">
    <source>
        <dbReference type="PROSITE" id="PS51379"/>
    </source>
</evidence>